<gene>
    <name evidence="3" type="primary">LOC125419571</name>
</gene>
<dbReference type="Proteomes" id="UP001652623">
    <property type="component" value="Chromosome 11"/>
</dbReference>
<organism evidence="2 3">
    <name type="scientific">Ziziphus jujuba</name>
    <name type="common">Chinese jujube</name>
    <name type="synonym">Ziziphus sativa</name>
    <dbReference type="NCBI Taxonomy" id="326968"/>
    <lineage>
        <taxon>Eukaryota</taxon>
        <taxon>Viridiplantae</taxon>
        <taxon>Streptophyta</taxon>
        <taxon>Embryophyta</taxon>
        <taxon>Tracheophyta</taxon>
        <taxon>Spermatophyta</taxon>
        <taxon>Magnoliopsida</taxon>
        <taxon>eudicotyledons</taxon>
        <taxon>Gunneridae</taxon>
        <taxon>Pentapetalae</taxon>
        <taxon>rosids</taxon>
        <taxon>fabids</taxon>
        <taxon>Rosales</taxon>
        <taxon>Rhamnaceae</taxon>
        <taxon>Paliureae</taxon>
        <taxon>Ziziphus</taxon>
    </lineage>
</organism>
<dbReference type="GeneID" id="125419571"/>
<dbReference type="Pfam" id="PF14223">
    <property type="entry name" value="Retrotran_gag_2"/>
    <property type="match status" value="1"/>
</dbReference>
<dbReference type="Pfam" id="PF22936">
    <property type="entry name" value="Pol_BBD"/>
    <property type="match status" value="1"/>
</dbReference>
<dbReference type="PANTHER" id="PTHR47592">
    <property type="entry name" value="PBF68 PROTEIN"/>
    <property type="match status" value="1"/>
</dbReference>
<reference evidence="3" key="1">
    <citation type="submission" date="2025-08" db="UniProtKB">
        <authorList>
            <consortium name="RefSeq"/>
        </authorList>
    </citation>
    <scope>IDENTIFICATION</scope>
    <source>
        <tissue evidence="3">Seedling</tissue>
    </source>
</reference>
<name>A0ABM3ZWQ1_ZIZJJ</name>
<keyword evidence="2" id="KW-1185">Reference proteome</keyword>
<evidence type="ECO:0000313" key="2">
    <source>
        <dbReference type="Proteomes" id="UP001652623"/>
    </source>
</evidence>
<evidence type="ECO:0000259" key="1">
    <source>
        <dbReference type="Pfam" id="PF22936"/>
    </source>
</evidence>
<dbReference type="RefSeq" id="XP_060668918.1">
    <property type="nucleotide sequence ID" value="XM_060812935.1"/>
</dbReference>
<dbReference type="InterPro" id="IPR054722">
    <property type="entry name" value="PolX-like_BBD"/>
</dbReference>
<dbReference type="PANTHER" id="PTHR47592:SF27">
    <property type="entry name" value="OS08G0421700 PROTEIN"/>
    <property type="match status" value="1"/>
</dbReference>
<protein>
    <submittedName>
        <fullName evidence="3">Uncharacterized protein LOC125419571</fullName>
    </submittedName>
</protein>
<feature type="domain" description="Retrovirus-related Pol polyprotein from transposon TNT 1-94-like beta-barrel" evidence="1">
    <location>
        <begin position="135"/>
        <end position="207"/>
    </location>
</feature>
<evidence type="ECO:0000313" key="3">
    <source>
        <dbReference type="RefSeq" id="XP_060668918.1"/>
    </source>
</evidence>
<proteinExistence type="predicted"/>
<sequence>MHNHAGRFLDYMMVDTKLLMSQVHELQVLIQELLVEGMFINEAFQVAVMTKKLPLSLRDFKNYLKHKRKEALVGKLQIEYDNRKSDQRSMKIVVKTNVVEHGSSLKTKKKPGNSSIWGLKDAYPRRPMGSNIREWWIDTGATHNVCASKSMFTSFEPKEIGEKLFMGNSTTSEIQGDGKIVLQMTSGKNLTLNNILYVLDIRKNLVSR</sequence>
<accession>A0ABM3ZWQ1</accession>